<name>A0A8R2B5B9_ACYPI</name>
<dbReference type="PROSITE" id="PS50240">
    <property type="entry name" value="TRYPSIN_DOM"/>
    <property type="match status" value="1"/>
</dbReference>
<evidence type="ECO:0000256" key="3">
    <source>
        <dbReference type="SAM" id="SignalP"/>
    </source>
</evidence>
<dbReference type="InterPro" id="IPR001254">
    <property type="entry name" value="Trypsin_dom"/>
</dbReference>
<dbReference type="EnsemblMetazoa" id="XM_008184144.2">
    <property type="protein sequence ID" value="XP_008182366.1"/>
    <property type="gene ID" value="LOC100163986"/>
</dbReference>
<dbReference type="SUPFAM" id="SSF50494">
    <property type="entry name" value="Trypsin-like serine proteases"/>
    <property type="match status" value="1"/>
</dbReference>
<dbReference type="AlphaFoldDB" id="A0A8R2B5B9"/>
<feature type="chain" id="PRO_5035904984" description="Peptidase S1 domain-containing protein" evidence="3">
    <location>
        <begin position="25"/>
        <end position="356"/>
    </location>
</feature>
<evidence type="ECO:0000259" key="4">
    <source>
        <dbReference type="PROSITE" id="PS50240"/>
    </source>
</evidence>
<reference evidence="6" key="1">
    <citation type="submission" date="2010-06" db="EMBL/GenBank/DDBJ databases">
        <authorList>
            <person name="Jiang H."/>
            <person name="Abraham K."/>
            <person name="Ali S."/>
            <person name="Alsbrooks S.L."/>
            <person name="Anim B.N."/>
            <person name="Anosike U.S."/>
            <person name="Attaway T."/>
            <person name="Bandaranaike D.P."/>
            <person name="Battles P.K."/>
            <person name="Bell S.N."/>
            <person name="Bell A.V."/>
            <person name="Beltran B."/>
            <person name="Bickham C."/>
            <person name="Bustamante Y."/>
            <person name="Caleb T."/>
            <person name="Canada A."/>
            <person name="Cardenas V."/>
            <person name="Carter K."/>
            <person name="Chacko J."/>
            <person name="Chandrabose M.N."/>
            <person name="Chavez D."/>
            <person name="Chavez A."/>
            <person name="Chen L."/>
            <person name="Chu H.-S."/>
            <person name="Claassen K.J."/>
            <person name="Cockrell R."/>
            <person name="Collins M."/>
            <person name="Cooper J.A."/>
            <person name="Cree A."/>
            <person name="Curry S.M."/>
            <person name="Da Y."/>
            <person name="Dao M.D."/>
            <person name="Das B."/>
            <person name="Davila M.-L."/>
            <person name="Davy-Carroll L."/>
            <person name="Denson S."/>
            <person name="Dinh H."/>
            <person name="Ebong V.E."/>
            <person name="Edwards J.R."/>
            <person name="Egan A."/>
            <person name="El-Daye J."/>
            <person name="Escobedo L."/>
            <person name="Fernandez S."/>
            <person name="Fernando P.R."/>
            <person name="Flagg N."/>
            <person name="Forbes L.D."/>
            <person name="Fowler R.G."/>
            <person name="Fu Q."/>
            <person name="Gabisi R.A."/>
            <person name="Ganer J."/>
            <person name="Garbino Pronczuk A."/>
            <person name="Garcia R.M."/>
            <person name="Garner T."/>
            <person name="Garrett T.E."/>
            <person name="Gonzalez D.A."/>
            <person name="Hamid H."/>
            <person name="Hawkins E.S."/>
            <person name="Hirani K."/>
            <person name="Hogues M.E."/>
            <person name="Hollins B."/>
            <person name="Hsiao C.-H."/>
            <person name="Jabil R."/>
            <person name="James M.L."/>
            <person name="Jhangiani S.N."/>
            <person name="Johnson B."/>
            <person name="Johnson Q."/>
            <person name="Joshi V."/>
            <person name="Kalu J.B."/>
            <person name="Kam C."/>
            <person name="Kashfia A."/>
            <person name="Keebler J."/>
            <person name="Kisamo H."/>
            <person name="Kovar C.L."/>
            <person name="Lago L.A."/>
            <person name="Lai C.-Y."/>
            <person name="Laidlaw J."/>
            <person name="Lara F."/>
            <person name="Le T.-K."/>
            <person name="Lee S.L."/>
            <person name="Legall F.H."/>
            <person name="Lemon S.J."/>
            <person name="Lewis L.R."/>
            <person name="Li B."/>
            <person name="Liu Y."/>
            <person name="Liu Y.-S."/>
            <person name="Lopez J."/>
            <person name="Lozado R.J."/>
            <person name="Lu J."/>
            <person name="Madu R.C."/>
            <person name="Maheshwari M."/>
            <person name="Maheshwari R."/>
            <person name="Malloy K."/>
            <person name="Martinez E."/>
            <person name="Mathew T."/>
            <person name="Mercado I.C."/>
            <person name="Mercado C."/>
            <person name="Meyer B."/>
            <person name="Montgomery K."/>
            <person name="Morgan M.B."/>
            <person name="Munidasa M."/>
            <person name="Nazareth L.V."/>
            <person name="Nelson J."/>
            <person name="Ng B.M."/>
            <person name="Nguyen N.B."/>
            <person name="Nguyen P.Q."/>
            <person name="Nguyen T."/>
            <person name="Obregon M."/>
            <person name="Okwuonu G.O."/>
            <person name="Onwere C.G."/>
            <person name="Orozco G."/>
            <person name="Parra A."/>
            <person name="Patel S."/>
            <person name="Patil S."/>
            <person name="Perez A."/>
            <person name="Perez Y."/>
            <person name="Pham C."/>
            <person name="Primus E.L."/>
            <person name="Pu L.-L."/>
            <person name="Puazo M."/>
            <person name="Qin X."/>
            <person name="Quiroz J.B."/>
            <person name="Reese J."/>
            <person name="Richards S."/>
            <person name="Rives C.M."/>
            <person name="Robberts R."/>
            <person name="Ruiz S.J."/>
            <person name="Ruiz M.J."/>
            <person name="Santibanez J."/>
            <person name="Schneider B.W."/>
            <person name="Sisson I."/>
            <person name="Smith M."/>
            <person name="Sodergren E."/>
            <person name="Song X.-Z."/>
            <person name="Song B.B."/>
            <person name="Summersgill H."/>
            <person name="Thelus R."/>
            <person name="Thornton R.D."/>
            <person name="Trejos Z.Y."/>
            <person name="Usmani K."/>
            <person name="Vattathil S."/>
            <person name="Villasana D."/>
            <person name="Walker D.L."/>
            <person name="Wang S."/>
            <person name="Wang K."/>
            <person name="White C.S."/>
            <person name="Williams A.C."/>
            <person name="Williamson J."/>
            <person name="Wilson K."/>
            <person name="Woghiren I.O."/>
            <person name="Woodworth J.R."/>
            <person name="Worley K.C."/>
            <person name="Wright R.A."/>
            <person name="Wu W."/>
            <person name="Young L."/>
            <person name="Zhang L."/>
            <person name="Zhang J."/>
            <person name="Zhu Y."/>
            <person name="Muzny D.M."/>
            <person name="Weinstock G."/>
            <person name="Gibbs R.A."/>
        </authorList>
    </citation>
    <scope>NUCLEOTIDE SEQUENCE [LARGE SCALE GENOMIC DNA]</scope>
    <source>
        <strain evidence="6">LSR1</strain>
    </source>
</reference>
<feature type="domain" description="Peptidase S1" evidence="4">
    <location>
        <begin position="94"/>
        <end position="352"/>
    </location>
</feature>
<organism evidence="5 6">
    <name type="scientific">Acyrthosiphon pisum</name>
    <name type="common">Pea aphid</name>
    <dbReference type="NCBI Taxonomy" id="7029"/>
    <lineage>
        <taxon>Eukaryota</taxon>
        <taxon>Metazoa</taxon>
        <taxon>Ecdysozoa</taxon>
        <taxon>Arthropoda</taxon>
        <taxon>Hexapoda</taxon>
        <taxon>Insecta</taxon>
        <taxon>Pterygota</taxon>
        <taxon>Neoptera</taxon>
        <taxon>Paraneoptera</taxon>
        <taxon>Hemiptera</taxon>
        <taxon>Sternorrhyncha</taxon>
        <taxon>Aphidomorpha</taxon>
        <taxon>Aphidoidea</taxon>
        <taxon>Aphididae</taxon>
        <taxon>Macrosiphini</taxon>
        <taxon>Acyrthosiphon</taxon>
    </lineage>
</organism>
<keyword evidence="6" id="KW-1185">Reference proteome</keyword>
<feature type="signal peptide" evidence="3">
    <location>
        <begin position="1"/>
        <end position="24"/>
    </location>
</feature>
<dbReference type="PANTHER" id="PTHR24256">
    <property type="entry name" value="TRYPTASE-RELATED"/>
    <property type="match status" value="1"/>
</dbReference>
<dbReference type="SMART" id="SM00020">
    <property type="entry name" value="Tryp_SPc"/>
    <property type="match status" value="1"/>
</dbReference>
<dbReference type="PRINTS" id="PR00722">
    <property type="entry name" value="CHYMOTRYPSIN"/>
</dbReference>
<protein>
    <recommendedName>
        <fullName evidence="4">Peptidase S1 domain-containing protein</fullName>
    </recommendedName>
</protein>
<gene>
    <name evidence="5" type="primary">100163986</name>
</gene>
<dbReference type="GO" id="GO:0004252">
    <property type="term" value="F:serine-type endopeptidase activity"/>
    <property type="evidence" value="ECO:0007669"/>
    <property type="project" value="InterPro"/>
</dbReference>
<sequence length="356" mass="40094">MKSLKSLQCIFMLFILCIVRLGCCAPQDNDEVTTSNPPDDQSKSIETYSAAEMCSSYSEFIYKYIKNSTLSDDKDILIKCKDCHNNAISNTPEVVPNVNDERTAPREFLHVALLGDSNGIWLYSGSLISNRWILSVAHFEGIFDNFTRWARLRDPNYLSETDDATPMDYQIDQIVVHPDFQIPSLYNDIALFHLDRDVKFSAYVQPICLNADPNWQSTHSQAVITPGWGRIQYGGPWKWDALNAFSSGLLKVNSDIVSADLCKSDYFISSSTPQLMQGIVEDSMLCAGVDGEEDSCVGFGGSSLQIAHANYTFMYTQVGVLSAGKERCATKEFPYFYMRVSKYLPWIERIVWPKSG</sequence>
<evidence type="ECO:0000256" key="1">
    <source>
        <dbReference type="ARBA" id="ARBA00023157"/>
    </source>
</evidence>
<dbReference type="Pfam" id="PF00089">
    <property type="entry name" value="Trypsin"/>
    <property type="match status" value="1"/>
</dbReference>
<evidence type="ECO:0000256" key="2">
    <source>
        <dbReference type="ARBA" id="ARBA00024195"/>
    </source>
</evidence>
<keyword evidence="1" id="KW-1015">Disulfide bond</keyword>
<dbReference type="InterPro" id="IPR043504">
    <property type="entry name" value="Peptidase_S1_PA_chymotrypsin"/>
</dbReference>
<dbReference type="InterPro" id="IPR001314">
    <property type="entry name" value="Peptidase_S1A"/>
</dbReference>
<dbReference type="CDD" id="cd00190">
    <property type="entry name" value="Tryp_SPc"/>
    <property type="match status" value="1"/>
</dbReference>
<comment type="similarity">
    <text evidence="2">Belongs to the peptidase S1 family. CLIP subfamily.</text>
</comment>
<reference evidence="5" key="2">
    <citation type="submission" date="2022-06" db="UniProtKB">
        <authorList>
            <consortium name="EnsemblMetazoa"/>
        </authorList>
    </citation>
    <scope>IDENTIFICATION</scope>
</reference>
<dbReference type="Gene3D" id="2.40.10.10">
    <property type="entry name" value="Trypsin-like serine proteases"/>
    <property type="match status" value="1"/>
</dbReference>
<dbReference type="Proteomes" id="UP000007819">
    <property type="component" value="Chromosome A1"/>
</dbReference>
<proteinExistence type="inferred from homology"/>
<keyword evidence="3" id="KW-0732">Signal</keyword>
<dbReference type="OrthoDB" id="10004439at2759"/>
<dbReference type="InterPro" id="IPR051487">
    <property type="entry name" value="Ser/Thr_Proteases_Immune/Dev"/>
</dbReference>
<dbReference type="InterPro" id="IPR009003">
    <property type="entry name" value="Peptidase_S1_PA"/>
</dbReference>
<dbReference type="GO" id="GO:0006508">
    <property type="term" value="P:proteolysis"/>
    <property type="evidence" value="ECO:0007669"/>
    <property type="project" value="InterPro"/>
</dbReference>
<evidence type="ECO:0000313" key="6">
    <source>
        <dbReference type="Proteomes" id="UP000007819"/>
    </source>
</evidence>
<accession>A0A8R2B5B9</accession>
<evidence type="ECO:0000313" key="5">
    <source>
        <dbReference type="EnsemblMetazoa" id="XP_008182366.1"/>
    </source>
</evidence>